<dbReference type="InterPro" id="IPR000559">
    <property type="entry name" value="Formate_THF_ligase"/>
</dbReference>
<dbReference type="NCBIfam" id="NF010030">
    <property type="entry name" value="PRK13505.1"/>
    <property type="match status" value="1"/>
</dbReference>
<evidence type="ECO:0000256" key="7">
    <source>
        <dbReference type="ARBA" id="ARBA00061363"/>
    </source>
</evidence>
<keyword evidence="10" id="KW-1185">Reference proteome</keyword>
<reference evidence="9 10" key="1">
    <citation type="submission" date="2017-04" db="EMBL/GenBank/DDBJ databases">
        <title>Genomic insights into metabolism of Thermodesulfobium acidiphilum.</title>
        <authorList>
            <person name="Toshchakov S.V."/>
            <person name="Frolov E.N."/>
            <person name="Kublanov I.V."/>
            <person name="Samarov N.I."/>
            <person name="Novikov A."/>
            <person name="Lebedinsky A.V."/>
            <person name="Bonch-Osmolovskaya E.A."/>
            <person name="Chernyh N.A."/>
        </authorList>
    </citation>
    <scope>NUCLEOTIDE SEQUENCE [LARGE SCALE GENOMIC DNA]</scope>
    <source>
        <strain evidence="9 10">3127-1</strain>
    </source>
</reference>
<dbReference type="Pfam" id="PF01268">
    <property type="entry name" value="FTHFS"/>
    <property type="match status" value="1"/>
</dbReference>
<dbReference type="OrthoDB" id="9761733at2"/>
<dbReference type="InterPro" id="IPR027417">
    <property type="entry name" value="P-loop_NTPase"/>
</dbReference>
<keyword evidence="4 8" id="KW-0547">Nucleotide-binding</keyword>
<evidence type="ECO:0000313" key="9">
    <source>
        <dbReference type="EMBL" id="AWB10203.1"/>
    </source>
</evidence>
<keyword evidence="5 8" id="KW-0067">ATP-binding</keyword>
<dbReference type="RefSeq" id="WP_108309021.1">
    <property type="nucleotide sequence ID" value="NZ_CP020921.1"/>
</dbReference>
<comment type="catalytic activity">
    <reaction evidence="6 8">
        <text>(6S)-5,6,7,8-tetrahydrofolate + formate + ATP = (6R)-10-formyltetrahydrofolate + ADP + phosphate</text>
        <dbReference type="Rhea" id="RHEA:20221"/>
        <dbReference type="ChEBI" id="CHEBI:15740"/>
        <dbReference type="ChEBI" id="CHEBI:30616"/>
        <dbReference type="ChEBI" id="CHEBI:43474"/>
        <dbReference type="ChEBI" id="CHEBI:57453"/>
        <dbReference type="ChEBI" id="CHEBI:195366"/>
        <dbReference type="ChEBI" id="CHEBI:456216"/>
        <dbReference type="EC" id="6.3.4.3"/>
    </reaction>
</comment>
<evidence type="ECO:0000256" key="8">
    <source>
        <dbReference type="HAMAP-Rule" id="MF_01543"/>
    </source>
</evidence>
<evidence type="ECO:0000256" key="4">
    <source>
        <dbReference type="ARBA" id="ARBA00022741"/>
    </source>
</evidence>
<dbReference type="Gene3D" id="3.10.410.10">
    <property type="entry name" value="Formyltetrahydrofolate synthetase, domain 3"/>
    <property type="match status" value="1"/>
</dbReference>
<evidence type="ECO:0000256" key="1">
    <source>
        <dbReference type="ARBA" id="ARBA00004777"/>
    </source>
</evidence>
<protein>
    <recommendedName>
        <fullName evidence="8">Formate--tetrahydrofolate ligase</fullName>
        <ecNumber evidence="8">6.3.4.3</ecNumber>
    </recommendedName>
    <alternativeName>
        <fullName evidence="8">Formyltetrahydrofolate synthetase</fullName>
        <shortName evidence="8">FHS</shortName>
        <shortName evidence="8">FTHFS</shortName>
    </alternativeName>
</protein>
<dbReference type="UniPathway" id="UPA00193"/>
<comment type="pathway">
    <text evidence="1 8">One-carbon metabolism; tetrahydrofolate interconversion.</text>
</comment>
<sequence length="551" mass="60364">MTDYEISKNAKLKKIFDIAKKYEIPEDSLRPYGDYIAKVDYRLLYESKKDFGKLIFVTGITPTPYGEGKTTTVIGLIDALNRLGYKSVASIRQPSLGPIFGIKGGAAGGGYAQVVPMDDINLLFTGDFPAIEYANNLLASLIDNHIFHGNELGIDSRKIRFRRAIDMNDRSLRSVVVGLGGSANGFPREAGFDITAASEIMAIFGLSLNINDLKKKLGDILVGFSYDKKPIYARNLKAEGAMAVILKRAINPNLVQTLENSLAFVHGGPFANIAHGTSSILSIKLALKFSDYAVVEGGFATDLGGEKFLDIIARLGDLKVCAVVIVATTRALKYHGGLNVDYIEDGSKNLIRGLQNLEKHIENMQVFGLKVVVALNKFSEDTQEEIKIVKDFVESMGVGFALSDVWAQGGKGGEELAKKIIEVEEERTPRFIYKLEQSPKEKIERIAKTIYGASLVEYSQEAEADLKDVSLVGMDNSFVCMAKTPLSLSADPKLIGRPEDFKIMVREVRISHGANFIVPVLGKIMTMPGLPKVPQAVKFDIFESGEIQGIY</sequence>
<dbReference type="InterPro" id="IPR020628">
    <property type="entry name" value="Formate_THF_ligase_CS"/>
</dbReference>
<keyword evidence="2 8" id="KW-0554">One-carbon metabolism</keyword>
<accession>A0A2R4W074</accession>
<evidence type="ECO:0000256" key="3">
    <source>
        <dbReference type="ARBA" id="ARBA00022598"/>
    </source>
</evidence>
<name>A0A2R4W074_THEAF</name>
<dbReference type="Gene3D" id="3.40.50.300">
    <property type="entry name" value="P-loop containing nucleotide triphosphate hydrolases"/>
    <property type="match status" value="1"/>
</dbReference>
<evidence type="ECO:0000313" key="10">
    <source>
        <dbReference type="Proteomes" id="UP000244792"/>
    </source>
</evidence>
<evidence type="ECO:0000256" key="6">
    <source>
        <dbReference type="ARBA" id="ARBA00049033"/>
    </source>
</evidence>
<dbReference type="GO" id="GO:0005524">
    <property type="term" value="F:ATP binding"/>
    <property type="evidence" value="ECO:0007669"/>
    <property type="project" value="UniProtKB-UniRule"/>
</dbReference>
<dbReference type="FunFam" id="3.30.1510.10:FF:000001">
    <property type="entry name" value="Formate--tetrahydrofolate ligase"/>
    <property type="match status" value="1"/>
</dbReference>
<dbReference type="Gene3D" id="3.30.1510.10">
    <property type="entry name" value="Domain 2, N(10)-formyltetrahydrofolate synthetase"/>
    <property type="match status" value="1"/>
</dbReference>
<dbReference type="Proteomes" id="UP000244792">
    <property type="component" value="Chromosome"/>
</dbReference>
<dbReference type="HAMAP" id="MF_01543">
    <property type="entry name" value="FTHFS"/>
    <property type="match status" value="1"/>
</dbReference>
<evidence type="ECO:0000256" key="2">
    <source>
        <dbReference type="ARBA" id="ARBA00022563"/>
    </source>
</evidence>
<dbReference type="EC" id="6.3.4.3" evidence="8"/>
<keyword evidence="3 8" id="KW-0436">Ligase</keyword>
<dbReference type="EMBL" id="CP020921">
    <property type="protein sequence ID" value="AWB10203.1"/>
    <property type="molecule type" value="Genomic_DNA"/>
</dbReference>
<dbReference type="SUPFAM" id="SSF52540">
    <property type="entry name" value="P-loop containing nucleoside triphosphate hydrolases"/>
    <property type="match status" value="1"/>
</dbReference>
<dbReference type="GO" id="GO:0035999">
    <property type="term" value="P:tetrahydrofolate interconversion"/>
    <property type="evidence" value="ECO:0007669"/>
    <property type="project" value="UniProtKB-UniRule"/>
</dbReference>
<dbReference type="CDD" id="cd00477">
    <property type="entry name" value="FTHFS"/>
    <property type="match status" value="1"/>
</dbReference>
<comment type="similarity">
    <text evidence="7 8">Belongs to the formate--tetrahydrofolate ligase family.</text>
</comment>
<dbReference type="AlphaFoldDB" id="A0A2R4W074"/>
<evidence type="ECO:0000256" key="5">
    <source>
        <dbReference type="ARBA" id="ARBA00022840"/>
    </source>
</evidence>
<dbReference type="PROSITE" id="PS00721">
    <property type="entry name" value="FTHFS_1"/>
    <property type="match status" value="1"/>
</dbReference>
<organism evidence="9 10">
    <name type="scientific">Thermodesulfobium acidiphilum</name>
    <dbReference type="NCBI Taxonomy" id="1794699"/>
    <lineage>
        <taxon>Bacteria</taxon>
        <taxon>Pseudomonadati</taxon>
        <taxon>Thermodesulfobiota</taxon>
        <taxon>Thermodesulfobiia</taxon>
        <taxon>Thermodesulfobiales</taxon>
        <taxon>Thermodesulfobiaceae</taxon>
        <taxon>Thermodesulfobium</taxon>
    </lineage>
</organism>
<proteinExistence type="inferred from homology"/>
<feature type="binding site" evidence="8">
    <location>
        <begin position="63"/>
        <end position="70"/>
    </location>
    <ligand>
        <name>ATP</name>
        <dbReference type="ChEBI" id="CHEBI:30616"/>
    </ligand>
</feature>
<gene>
    <name evidence="8" type="primary">fhs</name>
    <name evidence="9" type="ORF">TDSAC_0846</name>
</gene>
<dbReference type="KEGG" id="taci:TDSAC_0846"/>
<dbReference type="GO" id="GO:0004329">
    <property type="term" value="F:formate-tetrahydrofolate ligase activity"/>
    <property type="evidence" value="ECO:0007669"/>
    <property type="project" value="UniProtKB-UniRule"/>
</dbReference>